<evidence type="ECO:0000313" key="3">
    <source>
        <dbReference type="EMBL" id="PUA81139.1"/>
    </source>
</evidence>
<dbReference type="GO" id="GO:0016747">
    <property type="term" value="F:acyltransferase activity, transferring groups other than amino-acyl groups"/>
    <property type="evidence" value="ECO:0007669"/>
    <property type="project" value="InterPro"/>
</dbReference>
<dbReference type="AlphaFoldDB" id="A0A2R7YZ27"/>
<dbReference type="Pfam" id="PF14542">
    <property type="entry name" value="Acetyltransf_CG"/>
    <property type="match status" value="1"/>
</dbReference>
<dbReference type="PANTHER" id="PTHR31435:SF10">
    <property type="entry name" value="BSR4717 PROTEIN"/>
    <property type="match status" value="1"/>
</dbReference>
<organism evidence="3 4">
    <name type="scientific">Nocardioides currus</name>
    <dbReference type="NCBI Taxonomy" id="2133958"/>
    <lineage>
        <taxon>Bacteria</taxon>
        <taxon>Bacillati</taxon>
        <taxon>Actinomycetota</taxon>
        <taxon>Actinomycetes</taxon>
        <taxon>Propionibacteriales</taxon>
        <taxon>Nocardioidaceae</taxon>
        <taxon>Nocardioides</taxon>
    </lineage>
</organism>
<dbReference type="InterPro" id="IPR031165">
    <property type="entry name" value="GNAT_YJDJ"/>
</dbReference>
<accession>A0A2R7YZ27</accession>
<reference evidence="3 4" key="1">
    <citation type="submission" date="2018-03" db="EMBL/GenBank/DDBJ databases">
        <authorList>
            <person name="Keele B.F."/>
        </authorList>
    </citation>
    <scope>NUCLEOTIDE SEQUENCE [LARGE SCALE GENOMIC DNA]</scope>
    <source>
        <strain evidence="3 4">IB-3</strain>
    </source>
</reference>
<dbReference type="Proteomes" id="UP000244867">
    <property type="component" value="Unassembled WGS sequence"/>
</dbReference>
<dbReference type="PROSITE" id="PS51729">
    <property type="entry name" value="GNAT_YJDJ"/>
    <property type="match status" value="1"/>
</dbReference>
<dbReference type="PANTHER" id="PTHR31435">
    <property type="entry name" value="PROTEIN NATD1"/>
    <property type="match status" value="1"/>
</dbReference>
<comment type="caution">
    <text evidence="3">The sequence shown here is derived from an EMBL/GenBank/DDBJ whole genome shotgun (WGS) entry which is preliminary data.</text>
</comment>
<feature type="domain" description="N-acetyltransferase" evidence="2">
    <location>
        <begin position="9"/>
        <end position="95"/>
    </location>
</feature>
<evidence type="ECO:0000313" key="4">
    <source>
        <dbReference type="Proteomes" id="UP000244867"/>
    </source>
</evidence>
<proteinExistence type="predicted"/>
<protein>
    <submittedName>
        <fullName evidence="3">N-acetyltransferase</fullName>
    </submittedName>
</protein>
<keyword evidence="3" id="KW-0808">Transferase</keyword>
<name>A0A2R7YZ27_9ACTN</name>
<gene>
    <name evidence="3" type="ORF">C7S10_08825</name>
</gene>
<evidence type="ECO:0000259" key="2">
    <source>
        <dbReference type="PROSITE" id="PS51729"/>
    </source>
</evidence>
<keyword evidence="4" id="KW-1185">Reference proteome</keyword>
<dbReference type="CDD" id="cd04301">
    <property type="entry name" value="NAT_SF"/>
    <property type="match status" value="1"/>
</dbReference>
<sequence length="95" mass="10523">MTTSDVTTRDNPDEGRFEILVGDEVAGFTIYSVEDGVATMPHTVVEKAYDGQGLGSRLAVYALDTLRERGLKVRPLCPFIKGYIDRHEEYADLVA</sequence>
<dbReference type="InterPro" id="IPR045057">
    <property type="entry name" value="Gcn5-rel_NAT"/>
</dbReference>
<dbReference type="RefSeq" id="WP_108344081.1">
    <property type="nucleotide sequence ID" value="NZ_PYXZ01000003.1"/>
</dbReference>
<dbReference type="Gene3D" id="3.40.630.30">
    <property type="match status" value="1"/>
</dbReference>
<feature type="domain" description="N-acetyltransferase" evidence="1">
    <location>
        <begin position="1"/>
        <end position="95"/>
    </location>
</feature>
<evidence type="ECO:0000259" key="1">
    <source>
        <dbReference type="PROSITE" id="PS51186"/>
    </source>
</evidence>
<dbReference type="SUPFAM" id="SSF55729">
    <property type="entry name" value="Acyl-CoA N-acyltransferases (Nat)"/>
    <property type="match status" value="1"/>
</dbReference>
<dbReference type="EMBL" id="PYXZ01000003">
    <property type="protein sequence ID" value="PUA81139.1"/>
    <property type="molecule type" value="Genomic_DNA"/>
</dbReference>
<dbReference type="OrthoDB" id="5405911at2"/>
<dbReference type="InterPro" id="IPR016181">
    <property type="entry name" value="Acyl_CoA_acyltransferase"/>
</dbReference>
<dbReference type="PROSITE" id="PS51186">
    <property type="entry name" value="GNAT"/>
    <property type="match status" value="1"/>
</dbReference>
<dbReference type="InterPro" id="IPR000182">
    <property type="entry name" value="GNAT_dom"/>
</dbReference>